<evidence type="ECO:0000256" key="3">
    <source>
        <dbReference type="ARBA" id="ARBA00022692"/>
    </source>
</evidence>
<feature type="transmembrane region" description="Helical" evidence="7">
    <location>
        <begin position="252"/>
        <end position="270"/>
    </location>
</feature>
<feature type="region of interest" description="Disordered" evidence="6">
    <location>
        <begin position="1"/>
        <end position="35"/>
    </location>
</feature>
<evidence type="ECO:0000256" key="6">
    <source>
        <dbReference type="SAM" id="MobiDB-lite"/>
    </source>
</evidence>
<evidence type="ECO:0000256" key="4">
    <source>
        <dbReference type="ARBA" id="ARBA00022989"/>
    </source>
</evidence>
<feature type="transmembrane region" description="Helical" evidence="7">
    <location>
        <begin position="463"/>
        <end position="481"/>
    </location>
</feature>
<protein>
    <submittedName>
        <fullName evidence="8">Amino acid/polyamine transporter I</fullName>
    </submittedName>
</protein>
<feature type="transmembrane region" description="Helical" evidence="7">
    <location>
        <begin position="493"/>
        <end position="513"/>
    </location>
</feature>
<evidence type="ECO:0000256" key="7">
    <source>
        <dbReference type="SAM" id="Phobius"/>
    </source>
</evidence>
<proteinExistence type="predicted"/>
<keyword evidence="4 7" id="KW-1133">Transmembrane helix</keyword>
<dbReference type="EMBL" id="MCFA01000129">
    <property type="protein sequence ID" value="ORY05046.1"/>
    <property type="molecule type" value="Genomic_DNA"/>
</dbReference>
<evidence type="ECO:0000313" key="9">
    <source>
        <dbReference type="Proteomes" id="UP000193144"/>
    </source>
</evidence>
<dbReference type="Proteomes" id="UP000193144">
    <property type="component" value="Unassembled WGS sequence"/>
</dbReference>
<feature type="compositionally biased region" description="Basic and acidic residues" evidence="6">
    <location>
        <begin position="1"/>
        <end position="12"/>
    </location>
</feature>
<evidence type="ECO:0000256" key="2">
    <source>
        <dbReference type="ARBA" id="ARBA00022448"/>
    </source>
</evidence>
<sequence>MTKTMDDAKETSIEPYEVGVPEEFPEDDGEASIRKGTSADRKAMWRMGKVQELRRNFRFVSMFGFTMIVMGTWQWCLSTAQIGLFNGGTAGFIWMFVVCWAGFITVYLSMAEMGSMAPTSGGQYHWVSEFAPPKYQKLLSYLIGWLSVLGWQTGAAVSAFVSGTQIQGLIALNNPNYVFQAWHGTLLTFAVAALNLIFNVFLAKRLPMVESVVLVVHVFGFIAIISVLWVMGPITDAHTTFTTFNDGGAWDNLALSALVGFLAGLGPLLAGDAPVHMSEELRDASKNLPRAMIWTVMVNGVMGLVMCITFASCLGNLEDALGTTTRQPFLYVFYNATKSLGGASAMGAVVLFMIVFSNLTTTATASRQLFAFARDQGVPMNKIFSRVSPTWDVPVNALVFSFVVSCLLALINLGSVVALNNIATLNIAANMLSYMVSISCILRRRILGEPLLPAKFTLGRFGLAANVTAVLFLIFAFIMSFFPPEPHPSSETMNWACIVVGATGIFSAVYYYVKGRHVYVGPVAYVRKLS</sequence>
<keyword evidence="5 7" id="KW-0472">Membrane</keyword>
<feature type="transmembrane region" description="Helical" evidence="7">
    <location>
        <begin position="56"/>
        <end position="75"/>
    </location>
</feature>
<dbReference type="AlphaFoldDB" id="A0A1Y1Z4C0"/>
<keyword evidence="3 7" id="KW-0812">Transmembrane</keyword>
<organism evidence="8 9">
    <name type="scientific">Clohesyomyces aquaticus</name>
    <dbReference type="NCBI Taxonomy" id="1231657"/>
    <lineage>
        <taxon>Eukaryota</taxon>
        <taxon>Fungi</taxon>
        <taxon>Dikarya</taxon>
        <taxon>Ascomycota</taxon>
        <taxon>Pezizomycotina</taxon>
        <taxon>Dothideomycetes</taxon>
        <taxon>Pleosporomycetidae</taxon>
        <taxon>Pleosporales</taxon>
        <taxon>Lindgomycetaceae</taxon>
        <taxon>Clohesyomyces</taxon>
    </lineage>
</organism>
<gene>
    <name evidence="8" type="ORF">BCR34DRAFT_49035</name>
</gene>
<feature type="transmembrane region" description="Helical" evidence="7">
    <location>
        <begin position="87"/>
        <end position="108"/>
    </location>
</feature>
<dbReference type="Pfam" id="PF13520">
    <property type="entry name" value="AA_permease_2"/>
    <property type="match status" value="1"/>
</dbReference>
<keyword evidence="9" id="KW-1185">Reference proteome</keyword>
<feature type="transmembrane region" description="Helical" evidence="7">
    <location>
        <begin position="340"/>
        <end position="359"/>
    </location>
</feature>
<feature type="transmembrane region" description="Helical" evidence="7">
    <location>
        <begin position="395"/>
        <end position="416"/>
    </location>
</feature>
<comment type="caution">
    <text evidence="8">The sequence shown here is derived from an EMBL/GenBank/DDBJ whole genome shotgun (WGS) entry which is preliminary data.</text>
</comment>
<feature type="transmembrane region" description="Helical" evidence="7">
    <location>
        <begin position="422"/>
        <end position="442"/>
    </location>
</feature>
<feature type="transmembrane region" description="Helical" evidence="7">
    <location>
        <begin position="181"/>
        <end position="202"/>
    </location>
</feature>
<dbReference type="PANTHER" id="PTHR45649:SF2">
    <property type="entry name" value="ACID PERMEASE, PUTATIVE-RELATED"/>
    <property type="match status" value="1"/>
</dbReference>
<dbReference type="PIRSF" id="PIRSF006060">
    <property type="entry name" value="AA_transporter"/>
    <property type="match status" value="1"/>
</dbReference>
<dbReference type="GO" id="GO:0022857">
    <property type="term" value="F:transmembrane transporter activity"/>
    <property type="evidence" value="ECO:0007669"/>
    <property type="project" value="InterPro"/>
</dbReference>
<feature type="transmembrane region" description="Helical" evidence="7">
    <location>
        <begin position="214"/>
        <end position="232"/>
    </location>
</feature>
<feature type="transmembrane region" description="Helical" evidence="7">
    <location>
        <begin position="291"/>
        <end position="311"/>
    </location>
</feature>
<feature type="transmembrane region" description="Helical" evidence="7">
    <location>
        <begin position="138"/>
        <end position="161"/>
    </location>
</feature>
<dbReference type="OrthoDB" id="3257095at2759"/>
<evidence type="ECO:0000256" key="1">
    <source>
        <dbReference type="ARBA" id="ARBA00004141"/>
    </source>
</evidence>
<comment type="subcellular location">
    <subcellularLocation>
        <location evidence="1">Membrane</location>
        <topology evidence="1">Multi-pass membrane protein</topology>
    </subcellularLocation>
</comment>
<accession>A0A1Y1Z4C0</accession>
<keyword evidence="2" id="KW-0813">Transport</keyword>
<dbReference type="InterPro" id="IPR002293">
    <property type="entry name" value="AA/rel_permease1"/>
</dbReference>
<name>A0A1Y1Z4C0_9PLEO</name>
<dbReference type="PANTHER" id="PTHR45649">
    <property type="entry name" value="AMINO-ACID PERMEASE BAT1"/>
    <property type="match status" value="1"/>
</dbReference>
<dbReference type="Gene3D" id="1.20.1740.10">
    <property type="entry name" value="Amino acid/polyamine transporter I"/>
    <property type="match status" value="1"/>
</dbReference>
<reference evidence="8 9" key="1">
    <citation type="submission" date="2016-07" db="EMBL/GenBank/DDBJ databases">
        <title>Pervasive Adenine N6-methylation of Active Genes in Fungi.</title>
        <authorList>
            <consortium name="DOE Joint Genome Institute"/>
            <person name="Mondo S.J."/>
            <person name="Dannebaum R.O."/>
            <person name="Kuo R.C."/>
            <person name="Labutti K."/>
            <person name="Haridas S."/>
            <person name="Kuo A."/>
            <person name="Salamov A."/>
            <person name="Ahrendt S.R."/>
            <person name="Lipzen A."/>
            <person name="Sullivan W."/>
            <person name="Andreopoulos W.B."/>
            <person name="Clum A."/>
            <person name="Lindquist E."/>
            <person name="Daum C."/>
            <person name="Ramamoorthy G.K."/>
            <person name="Gryganskyi A."/>
            <person name="Culley D."/>
            <person name="Magnuson J.K."/>
            <person name="James T.Y."/>
            <person name="O'Malley M.A."/>
            <person name="Stajich J.E."/>
            <person name="Spatafora J.W."/>
            <person name="Visel A."/>
            <person name="Grigoriev I.V."/>
        </authorList>
    </citation>
    <scope>NUCLEOTIDE SEQUENCE [LARGE SCALE GENOMIC DNA]</scope>
    <source>
        <strain evidence="8 9">CBS 115471</strain>
    </source>
</reference>
<evidence type="ECO:0000313" key="8">
    <source>
        <dbReference type="EMBL" id="ORY05046.1"/>
    </source>
</evidence>
<evidence type="ECO:0000256" key="5">
    <source>
        <dbReference type="ARBA" id="ARBA00023136"/>
    </source>
</evidence>
<dbReference type="GO" id="GO:0016020">
    <property type="term" value="C:membrane"/>
    <property type="evidence" value="ECO:0007669"/>
    <property type="project" value="UniProtKB-SubCell"/>
</dbReference>